<dbReference type="Proteomes" id="UP000254707">
    <property type="component" value="Unassembled WGS sequence"/>
</dbReference>
<dbReference type="Pfam" id="PF05908">
    <property type="entry name" value="Gamma_PGA_hydro"/>
    <property type="match status" value="1"/>
</dbReference>
<organism evidence="1 2">
    <name type="scientific">Staphylococcus saprophyticus</name>
    <dbReference type="NCBI Taxonomy" id="29385"/>
    <lineage>
        <taxon>Bacteria</taxon>
        <taxon>Bacillati</taxon>
        <taxon>Bacillota</taxon>
        <taxon>Bacilli</taxon>
        <taxon>Bacillales</taxon>
        <taxon>Staphylococcaceae</taxon>
        <taxon>Staphylococcus</taxon>
    </lineage>
</organism>
<dbReference type="InterPro" id="IPR008585">
    <property type="entry name" value="Gamma_PGA_hydro"/>
</dbReference>
<name>A0A380HLJ7_STASA</name>
<evidence type="ECO:0000313" key="2">
    <source>
        <dbReference type="Proteomes" id="UP000254707"/>
    </source>
</evidence>
<sequence>MADKYKSMTELAEYTTENSDWSVVRRDLDSQVIISAIHGGAIEPGTTEIADLTAQKGDFDYFTFKGTKSKGNEALHVTSRHYDQPDMMEMVKNKTHAVTIHGCVGDDSIVYMGGKDESLIRALKEQFEQLDIKVDQAPKHMSGAHDDNIINCCSTGEGVQLELTSGLRKLCFKNQKYNKHSREDQSNWSQFMDNFTSAIVQAIQKV</sequence>
<dbReference type="AlphaFoldDB" id="A0A380HLJ7"/>
<proteinExistence type="predicted"/>
<evidence type="ECO:0000313" key="1">
    <source>
        <dbReference type="EMBL" id="SUM83178.1"/>
    </source>
</evidence>
<dbReference type="InterPro" id="IPR038128">
    <property type="entry name" value="Gamma_PGA_hydro_sf"/>
</dbReference>
<gene>
    <name evidence="1" type="ORF">NCTC7688_01751</name>
</gene>
<dbReference type="RefSeq" id="WP_002483429.1">
    <property type="nucleotide sequence ID" value="NZ_UHDW01000002.1"/>
</dbReference>
<reference evidence="1 2" key="1">
    <citation type="submission" date="2018-06" db="EMBL/GenBank/DDBJ databases">
        <authorList>
            <consortium name="Pathogen Informatics"/>
            <person name="Doyle S."/>
        </authorList>
    </citation>
    <scope>NUCLEOTIDE SEQUENCE [LARGE SCALE GENOMIC DNA]</scope>
    <source>
        <strain evidence="1 2">NCTC7688</strain>
    </source>
</reference>
<dbReference type="Gene3D" id="3.40.630.100">
    <property type="entry name" value="Poly-gamma-glutamate hydrolase, zinc-binding motif"/>
    <property type="match status" value="1"/>
</dbReference>
<dbReference type="EMBL" id="UHED01000001">
    <property type="protein sequence ID" value="SUM83178.1"/>
    <property type="molecule type" value="Genomic_DNA"/>
</dbReference>
<protein>
    <submittedName>
        <fullName evidence="1">Phage-related replication protein</fullName>
    </submittedName>
</protein>
<accession>A0A380HLJ7</accession>